<comment type="caution">
    <text evidence="1">The sequence shown here is derived from an EMBL/GenBank/DDBJ whole genome shotgun (WGS) entry which is preliminary data.</text>
</comment>
<dbReference type="EMBL" id="JAAAXX010000001">
    <property type="protein sequence ID" value="KAF2395288.1"/>
    <property type="molecule type" value="Genomic_DNA"/>
</dbReference>
<gene>
    <name evidence="1" type="ORF">FX983_03272</name>
</gene>
<evidence type="ECO:0000313" key="1">
    <source>
        <dbReference type="EMBL" id="KAF2395288.1"/>
    </source>
</evidence>
<dbReference type="Proteomes" id="UP000475265">
    <property type="component" value="Unassembled WGS sequence"/>
</dbReference>
<accession>A0A6L5C3W1</accession>
<evidence type="ECO:0000313" key="2">
    <source>
        <dbReference type="Proteomes" id="UP000475265"/>
    </source>
</evidence>
<reference evidence="1 2" key="1">
    <citation type="submission" date="2019-12" db="EMBL/GenBank/DDBJ databases">
        <title>Endophytic bacteria associated with Panax ginseng seedlings.</title>
        <authorList>
            <person name="Park J.M."/>
            <person name="Shin R."/>
            <person name="Jo S.H."/>
        </authorList>
    </citation>
    <scope>NUCLEOTIDE SEQUENCE [LARGE SCALE GENOMIC DNA]</scope>
    <source>
        <strain evidence="1 2">PgKB32</strain>
    </source>
</reference>
<name>A0A6L5C3W1_9PSED</name>
<proteinExistence type="predicted"/>
<protein>
    <submittedName>
        <fullName evidence="1">Uncharacterized protein</fullName>
    </submittedName>
</protein>
<organism evidence="1 2">
    <name type="scientific">Pseudomonas frederiksbergensis</name>
    <dbReference type="NCBI Taxonomy" id="104087"/>
    <lineage>
        <taxon>Bacteria</taxon>
        <taxon>Pseudomonadati</taxon>
        <taxon>Pseudomonadota</taxon>
        <taxon>Gammaproteobacteria</taxon>
        <taxon>Pseudomonadales</taxon>
        <taxon>Pseudomonadaceae</taxon>
        <taxon>Pseudomonas</taxon>
    </lineage>
</organism>
<sequence length="37" mass="4098">MRSWSYIDLKVLSRTQALNSMKICSLSPLSPMGRGLG</sequence>
<dbReference type="AlphaFoldDB" id="A0A6L5C3W1"/>